<organism evidence="7 8">
    <name type="scientific">Christiangramia antarctica</name>
    <dbReference type="NCBI Taxonomy" id="2058158"/>
    <lineage>
        <taxon>Bacteria</taxon>
        <taxon>Pseudomonadati</taxon>
        <taxon>Bacteroidota</taxon>
        <taxon>Flavobacteriia</taxon>
        <taxon>Flavobacteriales</taxon>
        <taxon>Flavobacteriaceae</taxon>
        <taxon>Christiangramia</taxon>
    </lineage>
</organism>
<reference evidence="8" key="1">
    <citation type="journal article" date="2019" name="Int. J. Syst. Evol. Microbiol.">
        <title>The Global Catalogue of Microorganisms (GCM) 10K type strain sequencing project: providing services to taxonomists for standard genome sequencing and annotation.</title>
        <authorList>
            <consortium name="The Broad Institute Genomics Platform"/>
            <consortium name="The Broad Institute Genome Sequencing Center for Infectious Disease"/>
            <person name="Wu L."/>
            <person name="Ma J."/>
        </authorList>
    </citation>
    <scope>NUCLEOTIDE SEQUENCE [LARGE SCALE GENOMIC DNA]</scope>
    <source>
        <strain evidence="8">KCTC 52925</strain>
    </source>
</reference>
<dbReference type="InterPro" id="IPR039425">
    <property type="entry name" value="RNA_pol_sigma-70-like"/>
</dbReference>
<evidence type="ECO:0000313" key="7">
    <source>
        <dbReference type="EMBL" id="MFD2834189.1"/>
    </source>
</evidence>
<keyword evidence="3" id="KW-0731">Sigma factor</keyword>
<dbReference type="CDD" id="cd06171">
    <property type="entry name" value="Sigma70_r4"/>
    <property type="match status" value="1"/>
</dbReference>
<dbReference type="Pfam" id="PF08281">
    <property type="entry name" value="Sigma70_r4_2"/>
    <property type="match status" value="1"/>
</dbReference>
<protein>
    <submittedName>
        <fullName evidence="7">RNA polymerase sigma factor</fullName>
    </submittedName>
</protein>
<dbReference type="InterPro" id="IPR013249">
    <property type="entry name" value="RNA_pol_sigma70_r4_t2"/>
</dbReference>
<dbReference type="PANTHER" id="PTHR43133:SF46">
    <property type="entry name" value="RNA POLYMERASE SIGMA-70 FACTOR ECF SUBFAMILY"/>
    <property type="match status" value="1"/>
</dbReference>
<keyword evidence="2" id="KW-0805">Transcription regulation</keyword>
<dbReference type="NCBIfam" id="TIGR02937">
    <property type="entry name" value="sigma70-ECF"/>
    <property type="match status" value="1"/>
</dbReference>
<accession>A0ABW5X951</accession>
<keyword evidence="4" id="KW-0804">Transcription</keyword>
<comment type="caution">
    <text evidence="7">The sequence shown here is derived from an EMBL/GenBank/DDBJ whole genome shotgun (WGS) entry which is preliminary data.</text>
</comment>
<dbReference type="RefSeq" id="WP_251739175.1">
    <property type="nucleotide sequence ID" value="NZ_JBHUOJ010000032.1"/>
</dbReference>
<gene>
    <name evidence="7" type="ORF">ACFSYS_12905</name>
</gene>
<evidence type="ECO:0000259" key="5">
    <source>
        <dbReference type="Pfam" id="PF04542"/>
    </source>
</evidence>
<dbReference type="EMBL" id="JBHUOJ010000032">
    <property type="protein sequence ID" value="MFD2834189.1"/>
    <property type="molecule type" value="Genomic_DNA"/>
</dbReference>
<proteinExistence type="inferred from homology"/>
<evidence type="ECO:0000256" key="2">
    <source>
        <dbReference type="ARBA" id="ARBA00023015"/>
    </source>
</evidence>
<dbReference type="InterPro" id="IPR014327">
    <property type="entry name" value="RNA_pol_sigma70_bacteroid"/>
</dbReference>
<dbReference type="SUPFAM" id="SSF88659">
    <property type="entry name" value="Sigma3 and sigma4 domains of RNA polymerase sigma factors"/>
    <property type="match status" value="1"/>
</dbReference>
<dbReference type="InterPro" id="IPR013324">
    <property type="entry name" value="RNA_pol_sigma_r3/r4-like"/>
</dbReference>
<dbReference type="InterPro" id="IPR014284">
    <property type="entry name" value="RNA_pol_sigma-70_dom"/>
</dbReference>
<dbReference type="InterPro" id="IPR007627">
    <property type="entry name" value="RNA_pol_sigma70_r2"/>
</dbReference>
<sequence>MNDIEAVRMLKKEKKRAFKYLFDTYYNRLVAYIMTYNHNKAQAEDIVQQTFINLWENRQKLDDNQSPKGYLYAIAYNTYMDAIKKSKKQKKIIDEIWEHALRDRIEEDSETQEKRIQKVKEVIETLPPKCKKIIQMNKVQGIRYKDIAEQMGISIKTVESQMRIAFTKIREAFENDTLLLFALFKKLRIGNKD</sequence>
<feature type="domain" description="RNA polymerase sigma factor 70 region 4 type 2" evidence="6">
    <location>
        <begin position="117"/>
        <end position="163"/>
    </location>
</feature>
<evidence type="ECO:0000313" key="8">
    <source>
        <dbReference type="Proteomes" id="UP001597438"/>
    </source>
</evidence>
<feature type="domain" description="RNA polymerase sigma-70 region 2" evidence="5">
    <location>
        <begin position="21"/>
        <end position="88"/>
    </location>
</feature>
<dbReference type="Gene3D" id="1.10.10.10">
    <property type="entry name" value="Winged helix-like DNA-binding domain superfamily/Winged helix DNA-binding domain"/>
    <property type="match status" value="1"/>
</dbReference>
<dbReference type="NCBIfam" id="TIGR02985">
    <property type="entry name" value="Sig70_bacteroi1"/>
    <property type="match status" value="1"/>
</dbReference>
<dbReference type="Proteomes" id="UP001597438">
    <property type="component" value="Unassembled WGS sequence"/>
</dbReference>
<keyword evidence="8" id="KW-1185">Reference proteome</keyword>
<evidence type="ECO:0000256" key="1">
    <source>
        <dbReference type="ARBA" id="ARBA00010641"/>
    </source>
</evidence>
<name>A0ABW5X951_9FLAO</name>
<dbReference type="Pfam" id="PF04542">
    <property type="entry name" value="Sigma70_r2"/>
    <property type="match status" value="1"/>
</dbReference>
<evidence type="ECO:0000256" key="4">
    <source>
        <dbReference type="ARBA" id="ARBA00023163"/>
    </source>
</evidence>
<dbReference type="InterPro" id="IPR036388">
    <property type="entry name" value="WH-like_DNA-bd_sf"/>
</dbReference>
<dbReference type="InterPro" id="IPR013325">
    <property type="entry name" value="RNA_pol_sigma_r2"/>
</dbReference>
<comment type="similarity">
    <text evidence="1">Belongs to the sigma-70 factor family. ECF subfamily.</text>
</comment>
<dbReference type="SUPFAM" id="SSF88946">
    <property type="entry name" value="Sigma2 domain of RNA polymerase sigma factors"/>
    <property type="match status" value="1"/>
</dbReference>
<dbReference type="Gene3D" id="1.10.1740.10">
    <property type="match status" value="1"/>
</dbReference>
<evidence type="ECO:0000259" key="6">
    <source>
        <dbReference type="Pfam" id="PF08281"/>
    </source>
</evidence>
<dbReference type="PANTHER" id="PTHR43133">
    <property type="entry name" value="RNA POLYMERASE ECF-TYPE SIGMA FACTO"/>
    <property type="match status" value="1"/>
</dbReference>
<evidence type="ECO:0000256" key="3">
    <source>
        <dbReference type="ARBA" id="ARBA00023082"/>
    </source>
</evidence>